<dbReference type="InterPro" id="IPR011711">
    <property type="entry name" value="GntR_C"/>
</dbReference>
<keyword evidence="1" id="KW-0805">Transcription regulation</keyword>
<name>A0ABW4LG34_9MICO</name>
<dbReference type="Pfam" id="PF00392">
    <property type="entry name" value="GntR"/>
    <property type="match status" value="1"/>
</dbReference>
<gene>
    <name evidence="5" type="ORF">ACFSBI_09110</name>
</gene>
<evidence type="ECO:0000313" key="5">
    <source>
        <dbReference type="EMBL" id="MFD1721708.1"/>
    </source>
</evidence>
<dbReference type="Pfam" id="PF07729">
    <property type="entry name" value="FCD"/>
    <property type="match status" value="1"/>
</dbReference>
<dbReference type="Proteomes" id="UP001597347">
    <property type="component" value="Unassembled WGS sequence"/>
</dbReference>
<dbReference type="InterPro" id="IPR008920">
    <property type="entry name" value="TF_FadR/GntR_C"/>
</dbReference>
<protein>
    <submittedName>
        <fullName evidence="5">FadR/GntR family transcriptional regulator</fullName>
    </submittedName>
</protein>
<organism evidence="5 6">
    <name type="scientific">Amnibacterium endophyticum</name>
    <dbReference type="NCBI Taxonomy" id="2109337"/>
    <lineage>
        <taxon>Bacteria</taxon>
        <taxon>Bacillati</taxon>
        <taxon>Actinomycetota</taxon>
        <taxon>Actinomycetes</taxon>
        <taxon>Micrococcales</taxon>
        <taxon>Microbacteriaceae</taxon>
        <taxon>Amnibacterium</taxon>
    </lineage>
</organism>
<evidence type="ECO:0000256" key="2">
    <source>
        <dbReference type="ARBA" id="ARBA00023125"/>
    </source>
</evidence>
<dbReference type="PRINTS" id="PR00035">
    <property type="entry name" value="HTHGNTR"/>
</dbReference>
<dbReference type="InterPro" id="IPR036388">
    <property type="entry name" value="WH-like_DNA-bd_sf"/>
</dbReference>
<comment type="caution">
    <text evidence="5">The sequence shown here is derived from an EMBL/GenBank/DDBJ whole genome shotgun (WGS) entry which is preliminary data.</text>
</comment>
<dbReference type="EMBL" id="JBHUEA010000012">
    <property type="protein sequence ID" value="MFD1721708.1"/>
    <property type="molecule type" value="Genomic_DNA"/>
</dbReference>
<sequence length="248" mass="26843">MPQTSTATPLVSQIADRLITAIATGEFLPGSRLPAERDLAVLLHVGRTSVRAALAVLHDHGLIETARGRGGGSFVKEQWTAASHDAVLRTLCSRWSEIEDRLEAMRRVHGAVARAAAERCDDQDAAVLAERLAAYRAAPSGRQKQLADAALHLAIADAAKNATLKTMQHDLEREISIGAPTHVWGDPEHIAFNEDRANGEHEQLVAAIVEHRSEDADAIAREHARLDLELLQAAKERAERGRELAVAG</sequence>
<dbReference type="PANTHER" id="PTHR43537:SF5">
    <property type="entry name" value="UXU OPERON TRANSCRIPTIONAL REGULATOR"/>
    <property type="match status" value="1"/>
</dbReference>
<dbReference type="SUPFAM" id="SSF48008">
    <property type="entry name" value="GntR ligand-binding domain-like"/>
    <property type="match status" value="1"/>
</dbReference>
<feature type="domain" description="HTH gntR-type" evidence="4">
    <location>
        <begin position="8"/>
        <end position="78"/>
    </location>
</feature>
<dbReference type="SMART" id="SM00345">
    <property type="entry name" value="HTH_GNTR"/>
    <property type="match status" value="1"/>
</dbReference>
<dbReference type="Gene3D" id="1.10.10.10">
    <property type="entry name" value="Winged helix-like DNA-binding domain superfamily/Winged helix DNA-binding domain"/>
    <property type="match status" value="1"/>
</dbReference>
<dbReference type="CDD" id="cd07377">
    <property type="entry name" value="WHTH_GntR"/>
    <property type="match status" value="1"/>
</dbReference>
<evidence type="ECO:0000256" key="3">
    <source>
        <dbReference type="ARBA" id="ARBA00023163"/>
    </source>
</evidence>
<proteinExistence type="predicted"/>
<keyword evidence="6" id="KW-1185">Reference proteome</keyword>
<keyword evidence="2" id="KW-0238">DNA-binding</keyword>
<dbReference type="SUPFAM" id="SSF46785">
    <property type="entry name" value="Winged helix' DNA-binding domain"/>
    <property type="match status" value="1"/>
</dbReference>
<dbReference type="Gene3D" id="1.20.120.530">
    <property type="entry name" value="GntR ligand-binding domain-like"/>
    <property type="match status" value="1"/>
</dbReference>
<accession>A0ABW4LG34</accession>
<dbReference type="InterPro" id="IPR036390">
    <property type="entry name" value="WH_DNA-bd_sf"/>
</dbReference>
<evidence type="ECO:0000256" key="1">
    <source>
        <dbReference type="ARBA" id="ARBA00023015"/>
    </source>
</evidence>
<dbReference type="RefSeq" id="WP_377934189.1">
    <property type="nucleotide sequence ID" value="NZ_JBHUEA010000012.1"/>
</dbReference>
<dbReference type="SMART" id="SM00895">
    <property type="entry name" value="FCD"/>
    <property type="match status" value="1"/>
</dbReference>
<keyword evidence="3" id="KW-0804">Transcription</keyword>
<dbReference type="PROSITE" id="PS50949">
    <property type="entry name" value="HTH_GNTR"/>
    <property type="match status" value="1"/>
</dbReference>
<reference evidence="6" key="1">
    <citation type="journal article" date="2019" name="Int. J. Syst. Evol. Microbiol.">
        <title>The Global Catalogue of Microorganisms (GCM) 10K type strain sequencing project: providing services to taxonomists for standard genome sequencing and annotation.</title>
        <authorList>
            <consortium name="The Broad Institute Genomics Platform"/>
            <consortium name="The Broad Institute Genome Sequencing Center for Infectious Disease"/>
            <person name="Wu L."/>
            <person name="Ma J."/>
        </authorList>
    </citation>
    <scope>NUCLEOTIDE SEQUENCE [LARGE SCALE GENOMIC DNA]</scope>
    <source>
        <strain evidence="6">CGMCC 1.12471</strain>
    </source>
</reference>
<evidence type="ECO:0000313" key="6">
    <source>
        <dbReference type="Proteomes" id="UP001597347"/>
    </source>
</evidence>
<dbReference type="PANTHER" id="PTHR43537">
    <property type="entry name" value="TRANSCRIPTIONAL REGULATOR, GNTR FAMILY"/>
    <property type="match status" value="1"/>
</dbReference>
<evidence type="ECO:0000259" key="4">
    <source>
        <dbReference type="PROSITE" id="PS50949"/>
    </source>
</evidence>
<dbReference type="InterPro" id="IPR000524">
    <property type="entry name" value="Tscrpt_reg_HTH_GntR"/>
</dbReference>